<dbReference type="InterPro" id="IPR011344">
    <property type="entry name" value="ssDNA-bd"/>
</dbReference>
<evidence type="ECO:0000313" key="4">
    <source>
        <dbReference type="EMBL" id="ADI03084.1"/>
    </source>
</evidence>
<dbReference type="PANTHER" id="PTHR10302">
    <property type="entry name" value="SINGLE-STRANDED DNA-BINDING PROTEIN"/>
    <property type="match status" value="1"/>
</dbReference>
<dbReference type="NCBIfam" id="TIGR00621">
    <property type="entry name" value="ssb"/>
    <property type="match status" value="1"/>
</dbReference>
<dbReference type="PANTHER" id="PTHR10302:SF27">
    <property type="entry name" value="SINGLE-STRANDED DNA-BINDING PROTEIN"/>
    <property type="match status" value="1"/>
</dbReference>
<evidence type="ECO:0000256" key="2">
    <source>
        <dbReference type="HAMAP-Rule" id="MF_00984"/>
    </source>
</evidence>
<dbReference type="RefSeq" id="WP_013176486.1">
    <property type="nucleotide sequence ID" value="NC_014220.1"/>
</dbReference>
<name>D7CKA0_SYNLT</name>
<proteinExistence type="inferred from homology"/>
<gene>
    <name evidence="4" type="ordered locus">Slip_2347</name>
</gene>
<reference evidence="4 5" key="2">
    <citation type="journal article" date="2010" name="Stand. Genomic Sci.">
        <title>Complete genome sequence of Syntrophothermus lipocalidus type strain (TGB-C1).</title>
        <authorList>
            <person name="Djao O.D."/>
            <person name="Zhang X."/>
            <person name="Lucas S."/>
            <person name="Lapidus A."/>
            <person name="Del Rio T.G."/>
            <person name="Nolan M."/>
            <person name="Tice H."/>
            <person name="Cheng J.F."/>
            <person name="Han C."/>
            <person name="Tapia R."/>
            <person name="Goodwin L."/>
            <person name="Pitluck S."/>
            <person name="Liolios K."/>
            <person name="Ivanova N."/>
            <person name="Mavromatis K."/>
            <person name="Mikhailova N."/>
            <person name="Ovchinnikova G."/>
            <person name="Pati A."/>
            <person name="Brambilla E."/>
            <person name="Chen A."/>
            <person name="Palaniappan K."/>
            <person name="Land M."/>
            <person name="Hauser L."/>
            <person name="Chang Y.J."/>
            <person name="Jeffries C.D."/>
            <person name="Rohde M."/>
            <person name="Sikorski J."/>
            <person name="Spring S."/>
            <person name="Goker M."/>
            <person name="Detter J.C."/>
            <person name="Woyke T."/>
            <person name="Bristow J."/>
            <person name="Eisen J.A."/>
            <person name="Markowitz V."/>
            <person name="Hugenholtz P."/>
            <person name="Kyrpides N.C."/>
            <person name="Klenk H.P."/>
        </authorList>
    </citation>
    <scope>NUCLEOTIDE SEQUENCE [LARGE SCALE GENOMIC DNA]</scope>
    <source>
        <strain evidence="5">DSM 12680 / TGB-C1</strain>
    </source>
</reference>
<comment type="subunit">
    <text evidence="2">Homotetramer.</text>
</comment>
<dbReference type="Proteomes" id="UP000000378">
    <property type="component" value="Chromosome"/>
</dbReference>
<dbReference type="OrthoDB" id="9809878at2"/>
<keyword evidence="1 2" id="KW-0238">DNA-binding</keyword>
<dbReference type="KEGG" id="slp:Slip_2347"/>
<organism evidence="4 5">
    <name type="scientific">Syntrophothermus lipocalidus (strain DSM 12680 / TGB-C1)</name>
    <dbReference type="NCBI Taxonomy" id="643648"/>
    <lineage>
        <taxon>Bacteria</taxon>
        <taxon>Bacillati</taxon>
        <taxon>Bacillota</taxon>
        <taxon>Clostridia</taxon>
        <taxon>Eubacteriales</taxon>
        <taxon>Syntrophomonadaceae</taxon>
        <taxon>Syntrophothermus</taxon>
    </lineage>
</organism>
<dbReference type="SUPFAM" id="SSF50249">
    <property type="entry name" value="Nucleic acid-binding proteins"/>
    <property type="match status" value="1"/>
</dbReference>
<dbReference type="PROSITE" id="PS50935">
    <property type="entry name" value="SSB"/>
    <property type="match status" value="1"/>
</dbReference>
<dbReference type="STRING" id="643648.Slip_2347"/>
<dbReference type="CDD" id="cd04496">
    <property type="entry name" value="SSB_OBF"/>
    <property type="match status" value="1"/>
</dbReference>
<dbReference type="Gene3D" id="2.40.50.140">
    <property type="entry name" value="Nucleic acid-binding proteins"/>
    <property type="match status" value="1"/>
</dbReference>
<dbReference type="InterPro" id="IPR000424">
    <property type="entry name" value="Primosome_PriB/ssb"/>
</dbReference>
<keyword evidence="5" id="KW-1185">Reference proteome</keyword>
<dbReference type="Pfam" id="PF00436">
    <property type="entry name" value="SSB"/>
    <property type="match status" value="1"/>
</dbReference>
<evidence type="ECO:0000256" key="1">
    <source>
        <dbReference type="ARBA" id="ARBA00023125"/>
    </source>
</evidence>
<evidence type="ECO:0000256" key="3">
    <source>
        <dbReference type="PIRNR" id="PIRNR002070"/>
    </source>
</evidence>
<dbReference type="AlphaFoldDB" id="D7CKA0"/>
<dbReference type="HOGENOM" id="CLU_078758_6_2_9"/>
<dbReference type="HAMAP" id="MF_00984">
    <property type="entry name" value="SSB"/>
    <property type="match status" value="1"/>
</dbReference>
<reference evidence="5" key="1">
    <citation type="journal article" date="2010" name="Stand. Genomic Sci.">
        <title>Complete genome sequence of Syntrophothermus lipocalidus type strain (TGB-C1T).</title>
        <authorList>
            <consortium name="US DOE Joint Genome Institute (JGI-PGF)"/>
            <person name="Djao O."/>
            <person name="Zhang X."/>
            <person name="Lucas S."/>
            <person name="Lapidus A."/>
            <person name="Glavina Del Rio T."/>
            <person name="Nolan M."/>
            <person name="Tice H."/>
            <person name="Cheng J."/>
            <person name="Han C."/>
            <person name="Tapia R."/>
            <person name="Goodwin L."/>
            <person name="Pitluck S."/>
            <person name="Liolios K."/>
            <person name="Ivanova N."/>
            <person name="Mavromatis K."/>
            <person name="Mikhailova N."/>
            <person name="Ovchinnikova G."/>
            <person name="Pati A."/>
            <person name="Brambilla E."/>
            <person name="Chen A."/>
            <person name="Palaniappan K."/>
            <person name="Land M."/>
            <person name="Hauser L."/>
            <person name="Chang Y."/>
            <person name="Jeffries C."/>
            <person name="Rohde M."/>
            <person name="Sikorski J."/>
            <person name="Spring S."/>
            <person name="Goker M."/>
            <person name="Detter J."/>
            <person name="Woyke T."/>
            <person name="Bristow J."/>
            <person name="Eisen J."/>
            <person name="Markowitz V."/>
            <person name="Hugenholtz P."/>
            <person name="Kyrpides N."/>
            <person name="Klenk H."/>
        </authorList>
    </citation>
    <scope>NUCLEOTIDE SEQUENCE [LARGE SCALE GENOMIC DNA]</scope>
    <source>
        <strain evidence="5">DSM 12680 / TGB-C1</strain>
    </source>
</reference>
<protein>
    <recommendedName>
        <fullName evidence="2 3">Single-stranded DNA-binding protein</fullName>
        <shortName evidence="2">SSB</shortName>
    </recommendedName>
</protein>
<dbReference type="InterPro" id="IPR012340">
    <property type="entry name" value="NA-bd_OB-fold"/>
</dbReference>
<dbReference type="eggNOG" id="COG0629">
    <property type="taxonomic scope" value="Bacteria"/>
</dbReference>
<dbReference type="EMBL" id="CP002048">
    <property type="protein sequence ID" value="ADI03084.1"/>
    <property type="molecule type" value="Genomic_DNA"/>
</dbReference>
<accession>D7CKA0</accession>
<evidence type="ECO:0000313" key="5">
    <source>
        <dbReference type="Proteomes" id="UP000000378"/>
    </source>
</evidence>
<dbReference type="GO" id="GO:0003697">
    <property type="term" value="F:single-stranded DNA binding"/>
    <property type="evidence" value="ECO:0007669"/>
    <property type="project" value="UniProtKB-UniRule"/>
</dbReference>
<comment type="caution">
    <text evidence="2">Lacks conserved residue(s) required for the propagation of feature annotation.</text>
</comment>
<sequence length="149" mass="16740">MLNRVILIGRLTRDPEMRYTPNGTAVSRFTLAVDRPYANQAGERKADFIEIVAWRQLGETCAQYLGKGRLVAVEGRLQVRSYETQEGQKRRAYEVIADTVKFLDRAGQQGRTSSVAAGGRASDDWESLGEEVNLDEIDLIDDSEEEVPF</sequence>
<dbReference type="GO" id="GO:0009295">
    <property type="term" value="C:nucleoid"/>
    <property type="evidence" value="ECO:0007669"/>
    <property type="project" value="TreeGrafter"/>
</dbReference>
<dbReference type="PIRSF" id="PIRSF002070">
    <property type="entry name" value="SSB"/>
    <property type="match status" value="1"/>
</dbReference>
<dbReference type="GO" id="GO:0006260">
    <property type="term" value="P:DNA replication"/>
    <property type="evidence" value="ECO:0007669"/>
    <property type="project" value="InterPro"/>
</dbReference>